<accession>A0A9W6T3V5</accession>
<evidence type="ECO:0000313" key="3">
    <source>
        <dbReference type="Proteomes" id="UP001165063"/>
    </source>
</evidence>
<protein>
    <submittedName>
        <fullName evidence="2">Unnamed protein product</fullName>
    </submittedName>
</protein>
<evidence type="ECO:0000313" key="2">
    <source>
        <dbReference type="EMBL" id="GME74227.1"/>
    </source>
</evidence>
<sequence length="176" mass="20108">MPDILDDNLSSKTKKRHRKHSSRDSSNKLRFKTSHKKCKTDDAGAKKFNSRPNVTKISSDDEYAEHPLNPRVVQLPSQKSTKKSKGSSNARKCDSLSEYGPKINGYRFVSLDPNEDKVFFKGTNYTKHTSRPDINAGYKESLPKPNRSNQYDPYKSDKYKESQHVTQFSSTTSEVK</sequence>
<feature type="compositionally biased region" description="Basic residues" evidence="1">
    <location>
        <begin position="12"/>
        <end position="21"/>
    </location>
</feature>
<feature type="compositionally biased region" description="Basic residues" evidence="1">
    <location>
        <begin position="29"/>
        <end position="38"/>
    </location>
</feature>
<proteinExistence type="predicted"/>
<feature type="region of interest" description="Disordered" evidence="1">
    <location>
        <begin position="123"/>
        <end position="176"/>
    </location>
</feature>
<dbReference type="OrthoDB" id="412109at2759"/>
<comment type="caution">
    <text evidence="2">The sequence shown here is derived from an EMBL/GenBank/DDBJ whole genome shotgun (WGS) entry which is preliminary data.</text>
</comment>
<dbReference type="AlphaFoldDB" id="A0A9W6T3V5"/>
<feature type="region of interest" description="Disordered" evidence="1">
    <location>
        <begin position="1"/>
        <end position="105"/>
    </location>
</feature>
<evidence type="ECO:0000256" key="1">
    <source>
        <dbReference type="SAM" id="MobiDB-lite"/>
    </source>
</evidence>
<dbReference type="Proteomes" id="UP001165063">
    <property type="component" value="Unassembled WGS sequence"/>
</dbReference>
<feature type="compositionally biased region" description="Basic and acidic residues" evidence="1">
    <location>
        <begin position="154"/>
        <end position="163"/>
    </location>
</feature>
<name>A0A9W6T3V5_AMBMO</name>
<organism evidence="2 3">
    <name type="scientific">Ambrosiozyma monospora</name>
    <name type="common">Yeast</name>
    <name type="synonym">Endomycopsis monosporus</name>
    <dbReference type="NCBI Taxonomy" id="43982"/>
    <lineage>
        <taxon>Eukaryota</taxon>
        <taxon>Fungi</taxon>
        <taxon>Dikarya</taxon>
        <taxon>Ascomycota</taxon>
        <taxon>Saccharomycotina</taxon>
        <taxon>Pichiomycetes</taxon>
        <taxon>Pichiales</taxon>
        <taxon>Pichiaceae</taxon>
        <taxon>Ambrosiozyma</taxon>
    </lineage>
</organism>
<dbReference type="EMBL" id="BSXU01011186">
    <property type="protein sequence ID" value="GME74227.1"/>
    <property type="molecule type" value="Genomic_DNA"/>
</dbReference>
<feature type="compositionally biased region" description="Polar residues" evidence="1">
    <location>
        <begin position="164"/>
        <end position="176"/>
    </location>
</feature>
<gene>
    <name evidence="2" type="ORF">Amon01_000944900</name>
</gene>
<reference evidence="2" key="1">
    <citation type="submission" date="2023-04" db="EMBL/GenBank/DDBJ databases">
        <title>Ambrosiozyma monospora NBRC 1965.</title>
        <authorList>
            <person name="Ichikawa N."/>
            <person name="Sato H."/>
            <person name="Tonouchi N."/>
        </authorList>
    </citation>
    <scope>NUCLEOTIDE SEQUENCE</scope>
    <source>
        <strain evidence="2">NBRC 1965</strain>
    </source>
</reference>
<keyword evidence="3" id="KW-1185">Reference proteome</keyword>